<dbReference type="NCBIfam" id="TIGR00231">
    <property type="entry name" value="small_GTP"/>
    <property type="match status" value="1"/>
</dbReference>
<dbReference type="InterPro" id="IPR004160">
    <property type="entry name" value="Transl_elong_EFTu/EF1A_C"/>
</dbReference>
<dbReference type="AlphaFoldDB" id="A0A085N2P7"/>
<evidence type="ECO:0000313" key="13">
    <source>
        <dbReference type="EMBL" id="KFD63743.1"/>
    </source>
</evidence>
<reference evidence="13" key="1">
    <citation type="journal article" date="2014" name="Nat. Genet.">
        <title>Genome and transcriptome of the porcine whipworm Trichuris suis.</title>
        <authorList>
            <person name="Jex A.R."/>
            <person name="Nejsum P."/>
            <person name="Schwarz E.M."/>
            <person name="Hu L."/>
            <person name="Young N.D."/>
            <person name="Hall R.S."/>
            <person name="Korhonen P.K."/>
            <person name="Liao S."/>
            <person name="Thamsborg S."/>
            <person name="Xia J."/>
            <person name="Xu P."/>
            <person name="Wang S."/>
            <person name="Scheerlinck J.P."/>
            <person name="Hofmann A."/>
            <person name="Sternberg P.W."/>
            <person name="Wang J."/>
            <person name="Gasser R.B."/>
        </authorList>
    </citation>
    <scope>NUCLEOTIDE SEQUENCE [LARGE SCALE GENOMIC DNA]</scope>
    <source>
        <strain evidence="13">DCEP-RM93F</strain>
    </source>
</reference>
<dbReference type="CDD" id="cd03706">
    <property type="entry name" value="mtEFTU_III"/>
    <property type="match status" value="1"/>
</dbReference>
<dbReference type="GO" id="GO:0005739">
    <property type="term" value="C:mitochondrion"/>
    <property type="evidence" value="ECO:0007669"/>
    <property type="project" value="TreeGrafter"/>
</dbReference>
<dbReference type="FunFam" id="2.40.30.10:FF:000085">
    <property type="entry name" value="Elongation factor Tu"/>
    <property type="match status" value="1"/>
</dbReference>
<evidence type="ECO:0000256" key="3">
    <source>
        <dbReference type="ARBA" id="ARBA00011986"/>
    </source>
</evidence>
<comment type="similarity">
    <text evidence="1">Belongs to the TRAFAC class translation factor GTPase superfamily. Classic translation factor GTPase family. EF-Tu/EF-1A subfamily.</text>
</comment>
<dbReference type="Proteomes" id="UP000030758">
    <property type="component" value="Unassembled WGS sequence"/>
</dbReference>
<dbReference type="Pfam" id="PF03143">
    <property type="entry name" value="GTP_EFTU_D3"/>
    <property type="match status" value="1"/>
</dbReference>
<gene>
    <name evidence="13" type="ORF">M514_06233</name>
</gene>
<evidence type="ECO:0000256" key="10">
    <source>
        <dbReference type="ARBA" id="ARBA00022917"/>
    </source>
</evidence>
<evidence type="ECO:0000256" key="1">
    <source>
        <dbReference type="ARBA" id="ARBA00007249"/>
    </source>
</evidence>
<dbReference type="SUPFAM" id="SSF52540">
    <property type="entry name" value="P-loop containing nucleoside triphosphate hydrolases"/>
    <property type="match status" value="1"/>
</dbReference>
<dbReference type="Pfam" id="PF03144">
    <property type="entry name" value="GTP_EFTU_D2"/>
    <property type="match status" value="1"/>
</dbReference>
<evidence type="ECO:0000256" key="7">
    <source>
        <dbReference type="ARBA" id="ARBA00022768"/>
    </source>
</evidence>
<dbReference type="InterPro" id="IPR027417">
    <property type="entry name" value="P-loop_NTPase"/>
</dbReference>
<dbReference type="InterPro" id="IPR000795">
    <property type="entry name" value="T_Tr_GTP-bd_dom"/>
</dbReference>
<evidence type="ECO:0000256" key="6">
    <source>
        <dbReference type="ARBA" id="ARBA00022741"/>
    </source>
</evidence>
<organism evidence="13">
    <name type="scientific">Trichuris suis</name>
    <name type="common">pig whipworm</name>
    <dbReference type="NCBI Taxonomy" id="68888"/>
    <lineage>
        <taxon>Eukaryota</taxon>
        <taxon>Metazoa</taxon>
        <taxon>Ecdysozoa</taxon>
        <taxon>Nematoda</taxon>
        <taxon>Enoplea</taxon>
        <taxon>Dorylaimia</taxon>
        <taxon>Trichinellida</taxon>
        <taxon>Trichuridae</taxon>
        <taxon>Trichuris</taxon>
    </lineage>
</organism>
<evidence type="ECO:0000259" key="12">
    <source>
        <dbReference type="PROSITE" id="PS51722"/>
    </source>
</evidence>
<dbReference type="PROSITE" id="PS51722">
    <property type="entry name" value="G_TR_2"/>
    <property type="match status" value="1"/>
</dbReference>
<keyword evidence="4" id="KW-0963">Cytoplasm</keyword>
<dbReference type="InterPro" id="IPR050055">
    <property type="entry name" value="EF-Tu_GTPase"/>
</dbReference>
<evidence type="ECO:0000256" key="4">
    <source>
        <dbReference type="ARBA" id="ARBA00022490"/>
    </source>
</evidence>
<dbReference type="GO" id="GO:0003746">
    <property type="term" value="F:translation elongation factor activity"/>
    <property type="evidence" value="ECO:0007669"/>
    <property type="project" value="UniProtKB-KW"/>
</dbReference>
<dbReference type="PANTHER" id="PTHR43721:SF2">
    <property type="entry name" value="ELONGATION FACTOR TU, MITOCHONDRIAL"/>
    <property type="match status" value="1"/>
</dbReference>
<dbReference type="EC" id="3.6.5.3" evidence="3"/>
<dbReference type="GO" id="GO:0003924">
    <property type="term" value="F:GTPase activity"/>
    <property type="evidence" value="ECO:0007669"/>
    <property type="project" value="InterPro"/>
</dbReference>
<keyword evidence="8" id="KW-0378">Hydrolase</keyword>
<dbReference type="PANTHER" id="PTHR43721">
    <property type="entry name" value="ELONGATION FACTOR TU-RELATED"/>
    <property type="match status" value="1"/>
</dbReference>
<dbReference type="PRINTS" id="PR00315">
    <property type="entry name" value="ELONGATNFCT"/>
</dbReference>
<dbReference type="GO" id="GO:0046872">
    <property type="term" value="F:metal ion binding"/>
    <property type="evidence" value="ECO:0007669"/>
    <property type="project" value="UniProtKB-KW"/>
</dbReference>
<keyword evidence="5" id="KW-0479">Metal-binding</keyword>
<evidence type="ECO:0000256" key="8">
    <source>
        <dbReference type="ARBA" id="ARBA00022801"/>
    </source>
</evidence>
<dbReference type="InterPro" id="IPR041709">
    <property type="entry name" value="EF-Tu_GTP-bd"/>
</dbReference>
<accession>A0A085N2P7</accession>
<keyword evidence="9" id="KW-0460">Magnesium</keyword>
<dbReference type="InterPro" id="IPR004161">
    <property type="entry name" value="EFTu-like_2"/>
</dbReference>
<proteinExistence type="inferred from homology"/>
<protein>
    <recommendedName>
        <fullName evidence="3">protein-synthesizing GTPase</fullName>
        <ecNumber evidence="3">3.6.5.3</ecNumber>
    </recommendedName>
</protein>
<dbReference type="InterPro" id="IPR031157">
    <property type="entry name" value="G_TR_CS"/>
</dbReference>
<dbReference type="GO" id="GO:0070125">
    <property type="term" value="P:mitochondrial translational elongation"/>
    <property type="evidence" value="ECO:0007669"/>
    <property type="project" value="TreeGrafter"/>
</dbReference>
<dbReference type="EMBL" id="KL367567">
    <property type="protein sequence ID" value="KFD63743.1"/>
    <property type="molecule type" value="Genomic_DNA"/>
</dbReference>
<dbReference type="InterPro" id="IPR009000">
    <property type="entry name" value="Transl_B-barrel_sf"/>
</dbReference>
<dbReference type="GO" id="GO:0005525">
    <property type="term" value="F:GTP binding"/>
    <property type="evidence" value="ECO:0007669"/>
    <property type="project" value="UniProtKB-KW"/>
</dbReference>
<evidence type="ECO:0000256" key="5">
    <source>
        <dbReference type="ARBA" id="ARBA00022723"/>
    </source>
</evidence>
<comment type="subunit">
    <text evidence="2">Monomer.</text>
</comment>
<feature type="domain" description="Tr-type G" evidence="12">
    <location>
        <begin position="92"/>
        <end position="285"/>
    </location>
</feature>
<name>A0A085N2P7_9BILA</name>
<dbReference type="FunFam" id="3.40.50.300:FF:000576">
    <property type="entry name" value="Elongation factor Tu"/>
    <property type="match status" value="1"/>
</dbReference>
<keyword evidence="10" id="KW-0648">Protein biosynthesis</keyword>
<dbReference type="CDD" id="cd01884">
    <property type="entry name" value="EF_Tu"/>
    <property type="match status" value="1"/>
</dbReference>
<dbReference type="SUPFAM" id="SSF50465">
    <property type="entry name" value="EF-Tu/eEF-1alpha/eIF2-gamma C-terminal domain"/>
    <property type="match status" value="1"/>
</dbReference>
<evidence type="ECO:0000256" key="2">
    <source>
        <dbReference type="ARBA" id="ARBA00011245"/>
    </source>
</evidence>
<dbReference type="InterPro" id="IPR009001">
    <property type="entry name" value="Transl_elong_EF1A/Init_IF2_C"/>
</dbReference>
<dbReference type="InterPro" id="IPR005225">
    <property type="entry name" value="Small_GTP-bd"/>
</dbReference>
<sequence length="496" mass="54976">MLPAVKCYVLLWGRDDQFPCHTFNIFFLFEVVEAPVNLCIKSLFASGIMYCSQTLLRKAAFAAKLLQSSEPLFQSFKCVTCSRYFCTTSREKGNFNVGTIGHIDHGKTTLTSAITKVLSERSASTKFTPFELIDKAPEERQRGITITIAHVGYESDVRKYAHTDCPGHKDFIKNMICGTTQMDAAILVVDAAEGVMPQTKEHLMLAKQIGVERIVAFINKADKTDQEVLELVQIEVRELLSEYGYDSDSLPVIVGSALLALNGVDTEYGVQSILRLVAELDKLPMPARDSDSSVLLPVSSAFTVTGRGTVVVGTMVSGVLRKGGKVQVVGQGKFMDTVVSDLHIFRESVKEIRAGDHAGVLCRHLRASDVERGMWLVSPNTTPLCNYFRAEGYFLKKDESGVELPPLRDGFTQKLMCTTWDQTCRIILPAETSMVMQGEDFAMKAILLRPMPLRNGLRFTVMMGKHTIINGVVSELYNNLPIYSLKDTKDAAEKVK</sequence>
<dbReference type="Pfam" id="PF00009">
    <property type="entry name" value="GTP_EFTU"/>
    <property type="match status" value="1"/>
</dbReference>
<dbReference type="SUPFAM" id="SSF50447">
    <property type="entry name" value="Translation proteins"/>
    <property type="match status" value="1"/>
</dbReference>
<keyword evidence="6" id="KW-0547">Nucleotide-binding</keyword>
<dbReference type="Gene3D" id="3.40.50.300">
    <property type="entry name" value="P-loop containing nucleotide triphosphate hydrolases"/>
    <property type="match status" value="1"/>
</dbReference>
<dbReference type="Gene3D" id="2.40.30.10">
    <property type="entry name" value="Translation factors"/>
    <property type="match status" value="2"/>
</dbReference>
<evidence type="ECO:0000256" key="9">
    <source>
        <dbReference type="ARBA" id="ARBA00022842"/>
    </source>
</evidence>
<keyword evidence="11" id="KW-0342">GTP-binding</keyword>
<evidence type="ECO:0000256" key="11">
    <source>
        <dbReference type="ARBA" id="ARBA00023134"/>
    </source>
</evidence>
<dbReference type="PROSITE" id="PS00301">
    <property type="entry name" value="G_TR_1"/>
    <property type="match status" value="1"/>
</dbReference>
<keyword evidence="7" id="KW-0251">Elongation factor</keyword>